<evidence type="ECO:0000256" key="2">
    <source>
        <dbReference type="SAM" id="Phobius"/>
    </source>
</evidence>
<feature type="transmembrane region" description="Helical" evidence="2">
    <location>
        <begin position="12"/>
        <end position="35"/>
    </location>
</feature>
<dbReference type="AlphaFoldDB" id="A0A518DT07"/>
<dbReference type="RefSeq" id="WP_145053758.1">
    <property type="nucleotide sequence ID" value="NZ_CP036433.1"/>
</dbReference>
<evidence type="ECO:0000256" key="1">
    <source>
        <dbReference type="SAM" id="MobiDB-lite"/>
    </source>
</evidence>
<keyword evidence="2" id="KW-0812">Transmembrane</keyword>
<dbReference type="InterPro" id="IPR045584">
    <property type="entry name" value="Pilin-like"/>
</dbReference>
<feature type="region of interest" description="Disordered" evidence="1">
    <location>
        <begin position="130"/>
        <end position="149"/>
    </location>
</feature>
<protein>
    <submittedName>
        <fullName evidence="4">Putative major pilin subunit</fullName>
    </submittedName>
</protein>
<proteinExistence type="predicted"/>
<feature type="domain" description="DUF1559" evidence="3">
    <location>
        <begin position="47"/>
        <end position="264"/>
    </location>
</feature>
<dbReference type="InterPro" id="IPR011453">
    <property type="entry name" value="DUF1559"/>
</dbReference>
<dbReference type="Pfam" id="PF07596">
    <property type="entry name" value="SBP_bac_10"/>
    <property type="match status" value="1"/>
</dbReference>
<evidence type="ECO:0000259" key="3">
    <source>
        <dbReference type="Pfam" id="PF07596"/>
    </source>
</evidence>
<dbReference type="PROSITE" id="PS00409">
    <property type="entry name" value="PROKAR_NTER_METHYL"/>
    <property type="match status" value="1"/>
</dbReference>
<dbReference type="EMBL" id="CP036433">
    <property type="protein sequence ID" value="QDU94970.1"/>
    <property type="molecule type" value="Genomic_DNA"/>
</dbReference>
<gene>
    <name evidence="4" type="ORF">Pla8534_27790</name>
</gene>
<keyword evidence="5" id="KW-1185">Reference proteome</keyword>
<dbReference type="KEGG" id="lcre:Pla8534_27790"/>
<dbReference type="PANTHER" id="PTHR30093">
    <property type="entry name" value="GENERAL SECRETION PATHWAY PROTEIN G"/>
    <property type="match status" value="1"/>
</dbReference>
<sequence length="316" mass="33674">MKNSSLRQGGFTLVELLVVISIISLLAALAVPAVMQARISALIAETINNGRNLGGAVQRYTQVKQFYPPSLSDEGPNSVDWPWTARILKELDQEPMYNVLKASPDLSAASGPGLVIPIFMAATDSGSDEEPTLSWGANVGLPDGTSRDSKGNGIFHDTRNEVGPTGGTALSGPKVTMNEADVKDGLATTIMLAENHNLGYWTNTSGDWATGITWQVKKTSPVPFNEDMDAPIDVSHSRPASHMSRAFAAVMCDGSVRKFASDIDYPVYCQLMTPNGKLAASLLPATAPASSGMTAAEYAGFKLKQTTPIRELDLEE</sequence>
<dbReference type="Gene3D" id="3.30.700.10">
    <property type="entry name" value="Glycoprotein, Type 4 Pilin"/>
    <property type="match status" value="1"/>
</dbReference>
<accession>A0A518DT07</accession>
<dbReference type="Proteomes" id="UP000317648">
    <property type="component" value="Chromosome"/>
</dbReference>
<dbReference type="SUPFAM" id="SSF54523">
    <property type="entry name" value="Pili subunits"/>
    <property type="match status" value="1"/>
</dbReference>
<dbReference type="InterPro" id="IPR012902">
    <property type="entry name" value="N_methyl_site"/>
</dbReference>
<evidence type="ECO:0000313" key="5">
    <source>
        <dbReference type="Proteomes" id="UP000317648"/>
    </source>
</evidence>
<name>A0A518DT07_9BACT</name>
<organism evidence="4 5">
    <name type="scientific">Lignipirellula cremea</name>
    <dbReference type="NCBI Taxonomy" id="2528010"/>
    <lineage>
        <taxon>Bacteria</taxon>
        <taxon>Pseudomonadati</taxon>
        <taxon>Planctomycetota</taxon>
        <taxon>Planctomycetia</taxon>
        <taxon>Pirellulales</taxon>
        <taxon>Pirellulaceae</taxon>
        <taxon>Lignipirellula</taxon>
    </lineage>
</organism>
<evidence type="ECO:0000313" key="4">
    <source>
        <dbReference type="EMBL" id="QDU94970.1"/>
    </source>
</evidence>
<dbReference type="Pfam" id="PF07963">
    <property type="entry name" value="N_methyl"/>
    <property type="match status" value="1"/>
</dbReference>
<dbReference type="OrthoDB" id="269098at2"/>
<reference evidence="4 5" key="1">
    <citation type="submission" date="2019-02" db="EMBL/GenBank/DDBJ databases">
        <title>Deep-cultivation of Planctomycetes and their phenomic and genomic characterization uncovers novel biology.</title>
        <authorList>
            <person name="Wiegand S."/>
            <person name="Jogler M."/>
            <person name="Boedeker C."/>
            <person name="Pinto D."/>
            <person name="Vollmers J."/>
            <person name="Rivas-Marin E."/>
            <person name="Kohn T."/>
            <person name="Peeters S.H."/>
            <person name="Heuer A."/>
            <person name="Rast P."/>
            <person name="Oberbeckmann S."/>
            <person name="Bunk B."/>
            <person name="Jeske O."/>
            <person name="Meyerdierks A."/>
            <person name="Storesund J.E."/>
            <person name="Kallscheuer N."/>
            <person name="Luecker S."/>
            <person name="Lage O.M."/>
            <person name="Pohl T."/>
            <person name="Merkel B.J."/>
            <person name="Hornburger P."/>
            <person name="Mueller R.-W."/>
            <person name="Bruemmer F."/>
            <person name="Labrenz M."/>
            <person name="Spormann A.M."/>
            <person name="Op den Camp H."/>
            <person name="Overmann J."/>
            <person name="Amann R."/>
            <person name="Jetten M.S.M."/>
            <person name="Mascher T."/>
            <person name="Medema M.H."/>
            <person name="Devos D.P."/>
            <person name="Kaster A.-K."/>
            <person name="Ovreas L."/>
            <person name="Rohde M."/>
            <person name="Galperin M.Y."/>
            <person name="Jogler C."/>
        </authorList>
    </citation>
    <scope>NUCLEOTIDE SEQUENCE [LARGE SCALE GENOMIC DNA]</scope>
    <source>
        <strain evidence="4 5">Pla85_3_4</strain>
    </source>
</reference>
<dbReference type="NCBIfam" id="TIGR02532">
    <property type="entry name" value="IV_pilin_GFxxxE"/>
    <property type="match status" value="1"/>
</dbReference>
<keyword evidence="2" id="KW-0472">Membrane</keyword>
<keyword evidence="2" id="KW-1133">Transmembrane helix</keyword>